<protein>
    <submittedName>
        <fullName evidence="4">CsbD family protein</fullName>
    </submittedName>
</protein>
<accession>A0A8J7GB19</accession>
<evidence type="ECO:0000256" key="1">
    <source>
        <dbReference type="ARBA" id="ARBA00009129"/>
    </source>
</evidence>
<evidence type="ECO:0000259" key="3">
    <source>
        <dbReference type="Pfam" id="PF05532"/>
    </source>
</evidence>
<dbReference type="Gene3D" id="1.10.1470.10">
    <property type="entry name" value="YjbJ"/>
    <property type="match status" value="1"/>
</dbReference>
<gene>
    <name evidence="4" type="ORF">IRY55_09200</name>
</gene>
<proteinExistence type="inferred from homology"/>
<evidence type="ECO:0000313" key="4">
    <source>
        <dbReference type="EMBL" id="MBF4501539.1"/>
    </source>
</evidence>
<name>A0A8J7GB19_9BACL</name>
<evidence type="ECO:0000313" key="5">
    <source>
        <dbReference type="Proteomes" id="UP000622653"/>
    </source>
</evidence>
<comment type="caution">
    <text evidence="4">The sequence shown here is derived from an EMBL/GenBank/DDBJ whole genome shotgun (WGS) entry which is preliminary data.</text>
</comment>
<dbReference type="EMBL" id="JADKPV010000004">
    <property type="protein sequence ID" value="MBF4501539.1"/>
    <property type="molecule type" value="Genomic_DNA"/>
</dbReference>
<dbReference type="SUPFAM" id="SSF69047">
    <property type="entry name" value="Hypothetical protein YjbJ"/>
    <property type="match status" value="1"/>
</dbReference>
<dbReference type="AlphaFoldDB" id="A0A8J7GB19"/>
<dbReference type="InterPro" id="IPR036629">
    <property type="entry name" value="YjbJ_sf"/>
</dbReference>
<sequence>MNMSEFKNKVKGTFNELKGEAKQKLGKAMDDTSMQADGLKDEVKGKAQKKMGEVQGDTKEAYDEAKKDVVNKADELKERYIDKKETK</sequence>
<organism evidence="4 5">
    <name type="scientific">Savagea serpentis</name>
    <dbReference type="NCBI Taxonomy" id="2785297"/>
    <lineage>
        <taxon>Bacteria</taxon>
        <taxon>Bacillati</taxon>
        <taxon>Bacillota</taxon>
        <taxon>Bacilli</taxon>
        <taxon>Bacillales</taxon>
        <taxon>Caryophanaceae</taxon>
        <taxon>Savagea</taxon>
    </lineage>
</organism>
<feature type="domain" description="CsbD-like" evidence="3">
    <location>
        <begin position="8"/>
        <end position="59"/>
    </location>
</feature>
<keyword evidence="2" id="KW-0175">Coiled coil</keyword>
<feature type="coiled-coil region" evidence="2">
    <location>
        <begin position="59"/>
        <end position="86"/>
    </location>
</feature>
<reference evidence="4" key="1">
    <citation type="submission" date="2020-11" db="EMBL/GenBank/DDBJ databases">
        <title>Multidrug resistant novel bacterium Savagea serpentis sp. nov., isolated from the scats of a vine snake (Ahaetulla nasuta).</title>
        <authorList>
            <person name="Venkata Ramana V."/>
            <person name="Vikas Patil S."/>
            <person name="Yogita Lugani V."/>
        </authorList>
    </citation>
    <scope>NUCLEOTIDE SEQUENCE</scope>
    <source>
        <strain evidence="4">SN6</strain>
    </source>
</reference>
<dbReference type="InterPro" id="IPR008462">
    <property type="entry name" value="CsbD"/>
</dbReference>
<evidence type="ECO:0000256" key="2">
    <source>
        <dbReference type="SAM" id="Coils"/>
    </source>
</evidence>
<comment type="similarity">
    <text evidence="1">Belongs to the UPF0337 (CsbD) family.</text>
</comment>
<keyword evidence="5" id="KW-1185">Reference proteome</keyword>
<dbReference type="Proteomes" id="UP000622653">
    <property type="component" value="Unassembled WGS sequence"/>
</dbReference>
<dbReference type="Pfam" id="PF05532">
    <property type="entry name" value="CsbD"/>
    <property type="match status" value="1"/>
</dbReference>